<feature type="transmembrane region" description="Helical" evidence="1">
    <location>
        <begin position="34"/>
        <end position="58"/>
    </location>
</feature>
<feature type="transmembrane region" description="Helical" evidence="1">
    <location>
        <begin position="141"/>
        <end position="169"/>
    </location>
</feature>
<keyword evidence="2" id="KW-0378">Hydrolase</keyword>
<keyword evidence="1" id="KW-0472">Membrane</keyword>
<accession>A0A2T1LSV1</accession>
<feature type="transmembrane region" description="Helical" evidence="1">
    <location>
        <begin position="287"/>
        <end position="311"/>
    </location>
</feature>
<dbReference type="OrthoDB" id="5141003at2"/>
<organism evidence="2 3">
    <name type="scientific">Aphanothece hegewaldii CCALA 016</name>
    <dbReference type="NCBI Taxonomy" id="2107694"/>
    <lineage>
        <taxon>Bacteria</taxon>
        <taxon>Bacillati</taxon>
        <taxon>Cyanobacteriota</taxon>
        <taxon>Cyanophyceae</taxon>
        <taxon>Oscillatoriophycideae</taxon>
        <taxon>Chroococcales</taxon>
        <taxon>Aphanothecaceae</taxon>
        <taxon>Aphanothece</taxon>
    </lineage>
</organism>
<dbReference type="AlphaFoldDB" id="A0A2T1LSV1"/>
<gene>
    <name evidence="2" type="ORF">C7H19_20345</name>
</gene>
<keyword evidence="1" id="KW-0812">Transmembrane</keyword>
<feature type="transmembrane region" description="Helical" evidence="1">
    <location>
        <begin position="245"/>
        <end position="266"/>
    </location>
</feature>
<sequence>MPMLDLYELWTLTQGALSLQFQDFQEINSLTNGLLYATPIALLSGLSVGFGQIIILFVNRVTPIRFIFSLLINAVLYTFGFLFLVFSTWLICLVPGSVHLSFSSLVKVLGLSYAPLLLGFLGAIPYLGVPIISILSVWHLLAMVVGFAAIAQVPSGIAFGYVAFGWIVLQILQQTIGQPIANFGRWLADLVAGVQLKTRNRDIVQLIQTGLSEIVTPVTNRVQLGGGSTVALQKEPSSISKTIEVILFSVGMIILGLLIAVLLQPLRSDLFGWYKNAPNIFQWSFDLLWIGFIAIAVAGLLAPLETLGWWAGWYSDEVDPTVNIGQLAEPISENENISRYLIYLDGIGQSSSQYLPDVEDFLDALAPALPNDIALIRGLMTYSVMNNPLDDENRPLAFLWRTADRLRLANPASLLGLMVNIRNVLIVAVSADQRYGPIYNQGIAQIMYNSLISNGYKPNSNIPITLIGYSGGGQMSAASAPFLRRATGAPIDVISLGGVISGNCNILKLEHLYHLKGEQDSVERLGPIMFPGRWKIFSLSYWNRAKRRGKISIISLGPVGHQVPGGLLDPNARFADGRSHLQQTIDYILKILRGQLLITPTTQIHKQLSNYALYKQADINCPSYYPLTQTVDLSLYQPIGEWMGRLILPELSERSQVRGVLFKVHHTPREFEHLIGQIVNLRWGNDPYIKYMRRALLRDVHFSADAEYTSKYGGLVHPDRLNHWRQVDPLESLAGSRPVDDVIVMLCGKVETRHGASLQSEKTKRYNLYIHEQPVQISGRYYALVKFITPITGTDRFKVIHFNPNSKNFDGVTEVVRMPPVIADQNGCYPSTVNKIEQSLLNDTGWYIYGAKDQEGRFVVQSLAPRSLLRLVPDRVLFGTRASYQYIRQETWADIKEQKGKISSVLLCGGKHIEETGEIQQAISTWNEGDQGLVLHVYGGIGGKKKEPAAATPIFFGHFAYGVATVIREPIAGELVFDIRYYQVYTHNTDGLIAGTLHWSRYMGDRQFGWAGVRPVCDLIIKHTPVTKEFDFDFDGIKESALSMMELHLQAMTARYRIGDGTGGTYVGPANNCSQDSNQALFASIRHIQQMINSNHSFENWLSRNPIQAGRYQQLVQLGQSLQKELQPFGAPRSDWENNEYNLGSTLEDAPLRNLWTGISSWKTLLPRFASDRIVQVFLKQGASVWVLRTNQIGGDDPDIEPISPFTL</sequence>
<comment type="caution">
    <text evidence="2">The sequence shown here is derived from an EMBL/GenBank/DDBJ whole genome shotgun (WGS) entry which is preliminary data.</text>
</comment>
<dbReference type="EMBL" id="PXOH01000032">
    <property type="protein sequence ID" value="PSF33158.1"/>
    <property type="molecule type" value="Genomic_DNA"/>
</dbReference>
<feature type="transmembrane region" description="Helical" evidence="1">
    <location>
        <begin position="111"/>
        <end position="129"/>
    </location>
</feature>
<reference evidence="2 3" key="1">
    <citation type="submission" date="2018-03" db="EMBL/GenBank/DDBJ databases">
        <title>The ancient ancestry and fast evolution of plastids.</title>
        <authorList>
            <person name="Moore K.R."/>
            <person name="Magnabosco C."/>
            <person name="Momper L."/>
            <person name="Gold D.A."/>
            <person name="Bosak T."/>
            <person name="Fournier G.P."/>
        </authorList>
    </citation>
    <scope>NUCLEOTIDE SEQUENCE [LARGE SCALE GENOMIC DNA]</scope>
    <source>
        <strain evidence="2 3">CCALA 016</strain>
    </source>
</reference>
<dbReference type="GO" id="GO:0006508">
    <property type="term" value="P:proteolysis"/>
    <property type="evidence" value="ECO:0007669"/>
    <property type="project" value="UniProtKB-KW"/>
</dbReference>
<evidence type="ECO:0000313" key="2">
    <source>
        <dbReference type="EMBL" id="PSF33158.1"/>
    </source>
</evidence>
<evidence type="ECO:0000256" key="1">
    <source>
        <dbReference type="SAM" id="Phobius"/>
    </source>
</evidence>
<dbReference type="GO" id="GO:0008233">
    <property type="term" value="F:peptidase activity"/>
    <property type="evidence" value="ECO:0007669"/>
    <property type="project" value="UniProtKB-KW"/>
</dbReference>
<evidence type="ECO:0000313" key="3">
    <source>
        <dbReference type="Proteomes" id="UP000239001"/>
    </source>
</evidence>
<keyword evidence="1" id="KW-1133">Transmembrane helix</keyword>
<keyword evidence="3" id="KW-1185">Reference proteome</keyword>
<name>A0A2T1LSV1_9CHRO</name>
<feature type="transmembrane region" description="Helical" evidence="1">
    <location>
        <begin position="70"/>
        <end position="91"/>
    </location>
</feature>
<keyword evidence="2" id="KW-0645">Protease</keyword>
<dbReference type="Proteomes" id="UP000239001">
    <property type="component" value="Unassembled WGS sequence"/>
</dbReference>
<proteinExistence type="predicted"/>
<reference evidence="2 3" key="2">
    <citation type="submission" date="2018-03" db="EMBL/GenBank/DDBJ databases">
        <authorList>
            <person name="Keele B.F."/>
        </authorList>
    </citation>
    <scope>NUCLEOTIDE SEQUENCE [LARGE SCALE GENOMIC DNA]</scope>
    <source>
        <strain evidence="2 3">CCALA 016</strain>
    </source>
</reference>
<protein>
    <submittedName>
        <fullName evidence="2">CAAX protease</fullName>
    </submittedName>
</protein>